<dbReference type="GO" id="GO:0005840">
    <property type="term" value="C:ribosome"/>
    <property type="evidence" value="ECO:0007669"/>
    <property type="project" value="UniProtKB-KW"/>
</dbReference>
<dbReference type="PANTHER" id="PTHR11560">
    <property type="entry name" value="39S RIBOSOMAL PROTEIN L10, MITOCHONDRIAL"/>
    <property type="match status" value="1"/>
</dbReference>
<evidence type="ECO:0000313" key="7">
    <source>
        <dbReference type="Proteomes" id="UP000034617"/>
    </source>
</evidence>
<dbReference type="GO" id="GO:0006412">
    <property type="term" value="P:translation"/>
    <property type="evidence" value="ECO:0007669"/>
    <property type="project" value="UniProtKB-UniRule"/>
</dbReference>
<dbReference type="InterPro" id="IPR047865">
    <property type="entry name" value="Ribosomal_uL10_bac_type"/>
</dbReference>
<organism evidence="6 7">
    <name type="scientific">Candidatus Gottesmanbacteria bacterium GW2011_GWB1_44_11c</name>
    <dbReference type="NCBI Taxonomy" id="1618447"/>
    <lineage>
        <taxon>Bacteria</taxon>
        <taxon>Candidatus Gottesmaniibacteriota</taxon>
    </lineage>
</organism>
<dbReference type="NCBIfam" id="NF000955">
    <property type="entry name" value="PRK00099.1-1"/>
    <property type="match status" value="1"/>
</dbReference>
<evidence type="ECO:0000313" key="6">
    <source>
        <dbReference type="EMBL" id="KKT37350.1"/>
    </source>
</evidence>
<dbReference type="InterPro" id="IPR022973">
    <property type="entry name" value="Ribosomal_uL10_bac"/>
</dbReference>
<dbReference type="Gene3D" id="3.30.70.1730">
    <property type="match status" value="1"/>
</dbReference>
<dbReference type="Proteomes" id="UP000034617">
    <property type="component" value="Unassembled WGS sequence"/>
</dbReference>
<accession>A0A0G1GRZ0</accession>
<dbReference type="EMBL" id="LCHM01000027">
    <property type="protein sequence ID" value="KKT37350.1"/>
    <property type="molecule type" value="Genomic_DNA"/>
</dbReference>
<evidence type="ECO:0000256" key="4">
    <source>
        <dbReference type="ARBA" id="ARBA00035202"/>
    </source>
</evidence>
<dbReference type="InterPro" id="IPR001790">
    <property type="entry name" value="Ribosomal_uL10"/>
</dbReference>
<dbReference type="CDD" id="cd05797">
    <property type="entry name" value="Ribosomal_L10"/>
    <property type="match status" value="1"/>
</dbReference>
<dbReference type="GO" id="GO:1990904">
    <property type="term" value="C:ribonucleoprotein complex"/>
    <property type="evidence" value="ECO:0007669"/>
    <property type="project" value="UniProtKB-KW"/>
</dbReference>
<sequence length="169" mass="18771">MATQKKIDTVNALSEKISKAHSIIFADYTGLKHKQIETLRKALKKIGAEFIVVKNKLLERSLGEQAESVTPLLKESTAVLFNYEDEVAGLKELLKFFKLTALGKTKGGLLGKTMLAEDEVLRLSKLPGKQELLGQLAGQLMVPLSGLHYALSWNINRLVWGLSNIKNKR</sequence>
<evidence type="ECO:0000256" key="3">
    <source>
        <dbReference type="ARBA" id="ARBA00023274"/>
    </source>
</evidence>
<keyword evidence="3 5" id="KW-0687">Ribonucleoprotein</keyword>
<evidence type="ECO:0000256" key="5">
    <source>
        <dbReference type="HAMAP-Rule" id="MF_00362"/>
    </source>
</evidence>
<keyword evidence="5" id="KW-0699">rRNA-binding</keyword>
<dbReference type="InterPro" id="IPR043141">
    <property type="entry name" value="Ribosomal_uL10-like_sf"/>
</dbReference>
<dbReference type="Pfam" id="PF00466">
    <property type="entry name" value="Ribosomal_L10"/>
    <property type="match status" value="1"/>
</dbReference>
<keyword evidence="2 5" id="KW-0689">Ribosomal protein</keyword>
<comment type="function">
    <text evidence="5">Forms part of the ribosomal stalk, playing a central role in the interaction of the ribosome with GTP-bound translation factors.</text>
</comment>
<evidence type="ECO:0000256" key="2">
    <source>
        <dbReference type="ARBA" id="ARBA00022980"/>
    </source>
</evidence>
<dbReference type="SUPFAM" id="SSF160369">
    <property type="entry name" value="Ribosomal protein L10-like"/>
    <property type="match status" value="1"/>
</dbReference>
<comment type="subunit">
    <text evidence="5">Part of the ribosomal stalk of the 50S ribosomal subunit. The N-terminus interacts with L11 and the large rRNA to form the base of the stalk. The C-terminus forms an elongated spine to which L12 dimers bind in a sequential fashion forming a multimeric L10(L12)X complex.</text>
</comment>
<protein>
    <recommendedName>
        <fullName evidence="4 5">Large ribosomal subunit protein uL10</fullName>
    </recommendedName>
</protein>
<comment type="caution">
    <text evidence="6">The sequence shown here is derived from an EMBL/GenBank/DDBJ whole genome shotgun (WGS) entry which is preliminary data.</text>
</comment>
<comment type="similarity">
    <text evidence="1 5">Belongs to the universal ribosomal protein uL10 family.</text>
</comment>
<proteinExistence type="inferred from homology"/>
<reference evidence="6 7" key="1">
    <citation type="journal article" date="2015" name="Nature">
        <title>rRNA introns, odd ribosomes, and small enigmatic genomes across a large radiation of phyla.</title>
        <authorList>
            <person name="Brown C.T."/>
            <person name="Hug L.A."/>
            <person name="Thomas B.C."/>
            <person name="Sharon I."/>
            <person name="Castelle C.J."/>
            <person name="Singh A."/>
            <person name="Wilkins M.J."/>
            <person name="Williams K.H."/>
            <person name="Banfield J.F."/>
        </authorList>
    </citation>
    <scope>NUCLEOTIDE SEQUENCE [LARGE SCALE GENOMIC DNA]</scope>
</reference>
<dbReference type="GO" id="GO:0070180">
    <property type="term" value="F:large ribosomal subunit rRNA binding"/>
    <property type="evidence" value="ECO:0007669"/>
    <property type="project" value="UniProtKB-UniRule"/>
</dbReference>
<name>A0A0G1GRZ0_9BACT</name>
<evidence type="ECO:0000256" key="1">
    <source>
        <dbReference type="ARBA" id="ARBA00008889"/>
    </source>
</evidence>
<keyword evidence="5" id="KW-0694">RNA-binding</keyword>
<dbReference type="AlphaFoldDB" id="A0A0G1GRZ0"/>
<dbReference type="Gene3D" id="6.10.250.290">
    <property type="match status" value="1"/>
</dbReference>
<gene>
    <name evidence="5" type="primary">rplJ</name>
    <name evidence="6" type="ORF">UW22_C0027G0018</name>
</gene>
<dbReference type="HAMAP" id="MF_00362">
    <property type="entry name" value="Ribosomal_uL10"/>
    <property type="match status" value="1"/>
</dbReference>